<dbReference type="EMBL" id="MU863691">
    <property type="protein sequence ID" value="KAK4096927.1"/>
    <property type="molecule type" value="Genomic_DNA"/>
</dbReference>
<evidence type="ECO:0000313" key="2">
    <source>
        <dbReference type="EMBL" id="KAK4096927.1"/>
    </source>
</evidence>
<dbReference type="Proteomes" id="UP001305647">
    <property type="component" value="Unassembled WGS sequence"/>
</dbReference>
<accession>A0AAN6SXY0</accession>
<proteinExistence type="predicted"/>
<reference evidence="2" key="1">
    <citation type="journal article" date="2023" name="Mol. Phylogenet. Evol.">
        <title>Genome-scale phylogeny and comparative genomics of the fungal order Sordariales.</title>
        <authorList>
            <person name="Hensen N."/>
            <person name="Bonometti L."/>
            <person name="Westerberg I."/>
            <person name="Brannstrom I.O."/>
            <person name="Guillou S."/>
            <person name="Cros-Aarteil S."/>
            <person name="Calhoun S."/>
            <person name="Haridas S."/>
            <person name="Kuo A."/>
            <person name="Mondo S."/>
            <person name="Pangilinan J."/>
            <person name="Riley R."/>
            <person name="LaButti K."/>
            <person name="Andreopoulos B."/>
            <person name="Lipzen A."/>
            <person name="Chen C."/>
            <person name="Yan M."/>
            <person name="Daum C."/>
            <person name="Ng V."/>
            <person name="Clum A."/>
            <person name="Steindorff A."/>
            <person name="Ohm R.A."/>
            <person name="Martin F."/>
            <person name="Silar P."/>
            <person name="Natvig D.O."/>
            <person name="Lalanne C."/>
            <person name="Gautier V."/>
            <person name="Ament-Velasquez S.L."/>
            <person name="Kruys A."/>
            <person name="Hutchinson M.I."/>
            <person name="Powell A.J."/>
            <person name="Barry K."/>
            <person name="Miller A.N."/>
            <person name="Grigoriev I.V."/>
            <person name="Debuchy R."/>
            <person name="Gladieux P."/>
            <person name="Hiltunen Thoren M."/>
            <person name="Johannesson H."/>
        </authorList>
    </citation>
    <scope>NUCLEOTIDE SEQUENCE</scope>
    <source>
        <strain evidence="2">CBS 757.83</strain>
    </source>
</reference>
<feature type="compositionally biased region" description="Low complexity" evidence="1">
    <location>
        <begin position="318"/>
        <end position="339"/>
    </location>
</feature>
<keyword evidence="3" id="KW-1185">Reference proteome</keyword>
<evidence type="ECO:0000313" key="3">
    <source>
        <dbReference type="Proteomes" id="UP001305647"/>
    </source>
</evidence>
<name>A0AAN6SXY0_9PEZI</name>
<feature type="region of interest" description="Disordered" evidence="1">
    <location>
        <begin position="310"/>
        <end position="347"/>
    </location>
</feature>
<comment type="caution">
    <text evidence="2">The sequence shown here is derived from an EMBL/GenBank/DDBJ whole genome shotgun (WGS) entry which is preliminary data.</text>
</comment>
<sequence>MSGFEIVGVIVSAVPIVAKVIKHFGTQRNAPRQVERLSRILAELQDDRLQRFAKPEEQKIIHDMVNRCTDILERETGSQKGRVWKFFWSADAERLLKEHNDELEHELERILRRMHMFAVLYLQNPYGQRIGEKLKLKTLTILERDDTWRRIQYVGRGPGGVEIRITHRIPRGNIWFEDEDMEDRSVSFLEPHDITVQNAEGYKVYRAYSLYEFGTVEHRELFLVSVRERELLGRYCADKIWEKGELIAQQKVVRLWKKKASDMSQKTTLAFIGRDEKPYERPLVDFRRSPALRADRVELVDVVRGTNTTFEFRPPPKGQQGKAPKAKWKFGSSKSKGSAPPTPDAGAVESDAALFKAAFEASHPSTSTWNPQALPLSPTGFEPADFKAFAPARASTPSPCLPDLVPSSSRAPTLSTLSIPSADFSFFQDRTFRLASPTEKD</sequence>
<dbReference type="AlphaFoldDB" id="A0AAN6SXY0"/>
<gene>
    <name evidence="2" type="ORF">N658DRAFT_510810</name>
</gene>
<reference evidence="2" key="2">
    <citation type="submission" date="2023-05" db="EMBL/GenBank/DDBJ databases">
        <authorList>
            <consortium name="Lawrence Berkeley National Laboratory"/>
            <person name="Steindorff A."/>
            <person name="Hensen N."/>
            <person name="Bonometti L."/>
            <person name="Westerberg I."/>
            <person name="Brannstrom I.O."/>
            <person name="Guillou S."/>
            <person name="Cros-Aarteil S."/>
            <person name="Calhoun S."/>
            <person name="Haridas S."/>
            <person name="Kuo A."/>
            <person name="Mondo S."/>
            <person name="Pangilinan J."/>
            <person name="Riley R."/>
            <person name="Labutti K."/>
            <person name="Andreopoulos B."/>
            <person name="Lipzen A."/>
            <person name="Chen C."/>
            <person name="Yanf M."/>
            <person name="Daum C."/>
            <person name="Ng V."/>
            <person name="Clum A."/>
            <person name="Ohm R."/>
            <person name="Martin F."/>
            <person name="Silar P."/>
            <person name="Natvig D."/>
            <person name="Lalanne C."/>
            <person name="Gautier V."/>
            <person name="Ament-Velasquez S.L."/>
            <person name="Kruys A."/>
            <person name="Hutchinson M.I."/>
            <person name="Powell A.J."/>
            <person name="Barry K."/>
            <person name="Miller A.N."/>
            <person name="Grigoriev I.V."/>
            <person name="Debuchy R."/>
            <person name="Gladieux P."/>
            <person name="Thoren M.H."/>
            <person name="Johannesson H."/>
        </authorList>
    </citation>
    <scope>NUCLEOTIDE SEQUENCE</scope>
    <source>
        <strain evidence="2">CBS 757.83</strain>
    </source>
</reference>
<evidence type="ECO:0000256" key="1">
    <source>
        <dbReference type="SAM" id="MobiDB-lite"/>
    </source>
</evidence>
<organism evidence="2 3">
    <name type="scientific">Parathielavia hyrcaniae</name>
    <dbReference type="NCBI Taxonomy" id="113614"/>
    <lineage>
        <taxon>Eukaryota</taxon>
        <taxon>Fungi</taxon>
        <taxon>Dikarya</taxon>
        <taxon>Ascomycota</taxon>
        <taxon>Pezizomycotina</taxon>
        <taxon>Sordariomycetes</taxon>
        <taxon>Sordariomycetidae</taxon>
        <taxon>Sordariales</taxon>
        <taxon>Chaetomiaceae</taxon>
        <taxon>Parathielavia</taxon>
    </lineage>
</organism>
<protein>
    <submittedName>
        <fullName evidence="2">Uncharacterized protein</fullName>
    </submittedName>
</protein>